<accession>W1P0A8</accession>
<feature type="transmembrane region" description="Helical" evidence="9">
    <location>
        <begin position="52"/>
        <end position="73"/>
    </location>
</feature>
<dbReference type="GO" id="GO:0016255">
    <property type="term" value="P:attachment of GPI anchor to protein"/>
    <property type="evidence" value="ECO:0000318"/>
    <property type="project" value="GO_Central"/>
</dbReference>
<comment type="pathway">
    <text evidence="2">Glycolipid biosynthesis; glycosylphosphatidylinositol-anchor biosynthesis.</text>
</comment>
<dbReference type="PANTHER" id="PTHR13121">
    <property type="entry name" value="GPI TRANSAMIDASE COMPONENT PIG-U"/>
    <property type="match status" value="1"/>
</dbReference>
<dbReference type="InterPro" id="IPR009600">
    <property type="entry name" value="PIG-U"/>
</dbReference>
<evidence type="ECO:0000256" key="3">
    <source>
        <dbReference type="ARBA" id="ARBA00010026"/>
    </source>
</evidence>
<dbReference type="eggNOG" id="KOG2552">
    <property type="taxonomic scope" value="Eukaryota"/>
</dbReference>
<organism evidence="10 11">
    <name type="scientific">Amborella trichopoda</name>
    <dbReference type="NCBI Taxonomy" id="13333"/>
    <lineage>
        <taxon>Eukaryota</taxon>
        <taxon>Viridiplantae</taxon>
        <taxon>Streptophyta</taxon>
        <taxon>Embryophyta</taxon>
        <taxon>Tracheophyta</taxon>
        <taxon>Spermatophyta</taxon>
        <taxon>Magnoliopsida</taxon>
        <taxon>Amborellales</taxon>
        <taxon>Amborellaceae</taxon>
        <taxon>Amborella</taxon>
    </lineage>
</organism>
<gene>
    <name evidence="10" type="ORF">AMTR_s00104p00124380</name>
</gene>
<feature type="transmembrane region" description="Helical" evidence="9">
    <location>
        <begin position="275"/>
        <end position="297"/>
    </location>
</feature>
<dbReference type="AlphaFoldDB" id="W1P0A8"/>
<feature type="transmembrane region" description="Helical" evidence="9">
    <location>
        <begin position="213"/>
        <end position="231"/>
    </location>
</feature>
<dbReference type="Proteomes" id="UP000017836">
    <property type="component" value="Unassembled WGS sequence"/>
</dbReference>
<evidence type="ECO:0000256" key="6">
    <source>
        <dbReference type="ARBA" id="ARBA00022824"/>
    </source>
</evidence>
<keyword evidence="5 9" id="KW-0812">Transmembrane</keyword>
<feature type="transmembrane region" description="Helical" evidence="9">
    <location>
        <begin position="79"/>
        <end position="96"/>
    </location>
</feature>
<sequence length="347" mass="39113">MYLLAKFWEEIEVRNVSTLDSGDVAALIYLFNPLTIAACAGSSTSPIENMMILLTVYGACAGVPPLAAFGWVIATHLSIYSMMLVIPIIILLGYGLDTPPKKLFKTVDKQKKSDAQESSMSKPIKNPLCEGSTQQDQLVLSFSWRPIIHFMLWAGFWSLYVLGLCSVSLKGHGGLREMFNKTYGFILNVEDLSPNLGVFWYFFAEVFDFFRDFFLLVFHANILFMISPLVIRLNHRPCFLAFVYIAISSILKSYPSVGDSALYLGMMGLFFHELAGMRFSLFLLSGYIGVSLLSPVMHNLWIWRGTGNANFYFATALAYACFQILLVVESVGTMLNHDRMFKQQYKI</sequence>
<dbReference type="HOGENOM" id="CLU_030193_1_0_1"/>
<dbReference type="PANTHER" id="PTHR13121:SF0">
    <property type="entry name" value="PHOSPHATIDYLINOSITOL GLYCAN ANCHOR BIOSYNTHESIS CLASS U PROTEIN"/>
    <property type="match status" value="1"/>
</dbReference>
<dbReference type="EMBL" id="KI394907">
    <property type="protein sequence ID" value="ERN00380.1"/>
    <property type="molecule type" value="Genomic_DNA"/>
</dbReference>
<evidence type="ECO:0000256" key="4">
    <source>
        <dbReference type="ARBA" id="ARBA00022502"/>
    </source>
</evidence>
<dbReference type="Gramene" id="ERN00380">
    <property type="protein sequence ID" value="ERN00380"/>
    <property type="gene ID" value="AMTR_s00104p00124380"/>
</dbReference>
<protein>
    <recommendedName>
        <fullName evidence="12">GPI transamidase subunit PIG-U</fullName>
    </recommendedName>
</protein>
<keyword evidence="6" id="KW-0256">Endoplasmic reticulum</keyword>
<comment type="subcellular location">
    <subcellularLocation>
        <location evidence="1">Endoplasmic reticulum membrane</location>
        <topology evidence="1">Multi-pass membrane protein</topology>
    </subcellularLocation>
</comment>
<dbReference type="GO" id="GO:0006506">
    <property type="term" value="P:GPI anchor biosynthetic process"/>
    <property type="evidence" value="ECO:0007669"/>
    <property type="project" value="UniProtKB-UniPathway"/>
</dbReference>
<feature type="transmembrane region" description="Helical" evidence="9">
    <location>
        <begin position="309"/>
        <end position="328"/>
    </location>
</feature>
<keyword evidence="4" id="KW-0337">GPI-anchor biosynthesis</keyword>
<evidence type="ECO:0000256" key="1">
    <source>
        <dbReference type="ARBA" id="ARBA00004477"/>
    </source>
</evidence>
<proteinExistence type="inferred from homology"/>
<feature type="transmembrane region" description="Helical" evidence="9">
    <location>
        <begin position="238"/>
        <end position="255"/>
    </location>
</feature>
<evidence type="ECO:0008006" key="12">
    <source>
        <dbReference type="Google" id="ProtNLM"/>
    </source>
</evidence>
<keyword evidence="7 9" id="KW-1133">Transmembrane helix</keyword>
<dbReference type="Pfam" id="PF06728">
    <property type="entry name" value="PIG-U"/>
    <property type="match status" value="1"/>
</dbReference>
<comment type="similarity">
    <text evidence="3">Belongs to the PIGU family.</text>
</comment>
<keyword evidence="11" id="KW-1185">Reference proteome</keyword>
<evidence type="ECO:0000313" key="11">
    <source>
        <dbReference type="Proteomes" id="UP000017836"/>
    </source>
</evidence>
<dbReference type="OMA" id="MLFWSCY"/>
<evidence type="ECO:0000256" key="9">
    <source>
        <dbReference type="SAM" id="Phobius"/>
    </source>
</evidence>
<name>W1P0A8_AMBTC</name>
<dbReference type="UniPathway" id="UPA00196"/>
<feature type="transmembrane region" description="Helical" evidence="9">
    <location>
        <begin position="150"/>
        <end position="169"/>
    </location>
</feature>
<keyword evidence="8 9" id="KW-0472">Membrane</keyword>
<evidence type="ECO:0000256" key="2">
    <source>
        <dbReference type="ARBA" id="ARBA00004687"/>
    </source>
</evidence>
<evidence type="ECO:0000256" key="5">
    <source>
        <dbReference type="ARBA" id="ARBA00022692"/>
    </source>
</evidence>
<dbReference type="GO" id="GO:0042765">
    <property type="term" value="C:GPI-anchor transamidase complex"/>
    <property type="evidence" value="ECO:0000318"/>
    <property type="project" value="GO_Central"/>
</dbReference>
<evidence type="ECO:0000256" key="7">
    <source>
        <dbReference type="ARBA" id="ARBA00022989"/>
    </source>
</evidence>
<reference evidence="11" key="1">
    <citation type="journal article" date="2013" name="Science">
        <title>The Amborella genome and the evolution of flowering plants.</title>
        <authorList>
            <consortium name="Amborella Genome Project"/>
        </authorList>
    </citation>
    <scope>NUCLEOTIDE SEQUENCE [LARGE SCALE GENOMIC DNA]</scope>
</reference>
<dbReference type="STRING" id="13333.W1P0A8"/>
<evidence type="ECO:0000313" key="10">
    <source>
        <dbReference type="EMBL" id="ERN00380.1"/>
    </source>
</evidence>
<evidence type="ECO:0000256" key="8">
    <source>
        <dbReference type="ARBA" id="ARBA00023136"/>
    </source>
</evidence>